<proteinExistence type="predicted"/>
<evidence type="ECO:0000313" key="1">
    <source>
        <dbReference type="Proteomes" id="UP000887566"/>
    </source>
</evidence>
<sequence length="52" mass="6375">DDDLLNGLVEGLQLAPHHPLFGLRRRFVSLNHLRIIRQWRRRLVEESEKRRY</sequence>
<dbReference type="WBParaSite" id="PSAMB.scaffold26069size289.g39121.t1">
    <property type="protein sequence ID" value="PSAMB.scaffold26069size289.g39121.t1"/>
    <property type="gene ID" value="PSAMB.scaffold26069size289.g39121"/>
</dbReference>
<organism evidence="1 2">
    <name type="scientific">Plectus sambesii</name>
    <dbReference type="NCBI Taxonomy" id="2011161"/>
    <lineage>
        <taxon>Eukaryota</taxon>
        <taxon>Metazoa</taxon>
        <taxon>Ecdysozoa</taxon>
        <taxon>Nematoda</taxon>
        <taxon>Chromadorea</taxon>
        <taxon>Plectida</taxon>
        <taxon>Plectina</taxon>
        <taxon>Plectoidea</taxon>
        <taxon>Plectidae</taxon>
        <taxon>Plectus</taxon>
    </lineage>
</organism>
<protein>
    <submittedName>
        <fullName evidence="2">Uncharacterized protein</fullName>
    </submittedName>
</protein>
<accession>A0A914VXQ0</accession>
<reference evidence="2" key="1">
    <citation type="submission" date="2022-11" db="UniProtKB">
        <authorList>
            <consortium name="WormBaseParasite"/>
        </authorList>
    </citation>
    <scope>IDENTIFICATION</scope>
</reference>
<dbReference type="AlphaFoldDB" id="A0A914VXQ0"/>
<name>A0A914VXQ0_9BILA</name>
<evidence type="ECO:0000313" key="2">
    <source>
        <dbReference type="WBParaSite" id="PSAMB.scaffold26069size289.g39121.t1"/>
    </source>
</evidence>
<dbReference type="Proteomes" id="UP000887566">
    <property type="component" value="Unplaced"/>
</dbReference>
<keyword evidence="1" id="KW-1185">Reference proteome</keyword>